<proteinExistence type="predicted"/>
<dbReference type="AlphaFoldDB" id="A0A089ZI65"/>
<protein>
    <submittedName>
        <fullName evidence="1">Uncharacterized protein</fullName>
    </submittedName>
</protein>
<dbReference type="Proteomes" id="UP000029661">
    <property type="component" value="Chromosome"/>
</dbReference>
<dbReference type="OrthoDB" id="70556at2157"/>
<organism evidence="1 2">
    <name type="scientific">Methanobacterium formicicum</name>
    <dbReference type="NCBI Taxonomy" id="2162"/>
    <lineage>
        <taxon>Archaea</taxon>
        <taxon>Methanobacteriati</taxon>
        <taxon>Methanobacteriota</taxon>
        <taxon>Methanomada group</taxon>
        <taxon>Methanobacteria</taxon>
        <taxon>Methanobacteriales</taxon>
        <taxon>Methanobacteriaceae</taxon>
        <taxon>Methanobacterium</taxon>
    </lineage>
</organism>
<dbReference type="GeneID" id="24793544"/>
<reference evidence="1 2" key="1">
    <citation type="submission" date="2013-12" db="EMBL/GenBank/DDBJ databases">
        <title>The complete genome sequence of Methanobacterium sp. BRM9.</title>
        <authorList>
            <consortium name="Pastoral Greenhouse Gas Research Consortium"/>
            <person name="Kelly W.J."/>
            <person name="Leahy S.C."/>
            <person name="Perry R."/>
            <person name="Li D."/>
            <person name="Altermann E."/>
            <person name="Lambie S.C."/>
            <person name="Attwood G.T."/>
        </authorList>
    </citation>
    <scope>NUCLEOTIDE SEQUENCE [LARGE SCALE GENOMIC DNA]</scope>
    <source>
        <strain evidence="1 2">BRM9</strain>
    </source>
</reference>
<dbReference type="EMBL" id="CP006933">
    <property type="protein sequence ID" value="AIS33170.1"/>
    <property type="molecule type" value="Genomic_DNA"/>
</dbReference>
<dbReference type="RefSeq" id="WP_048085860.1">
    <property type="nucleotide sequence ID" value="NZ_CP006933.1"/>
</dbReference>
<gene>
    <name evidence="1" type="ORF">BRM9_2370</name>
</gene>
<accession>A0A089ZI65</accession>
<dbReference type="STRING" id="2162.BRM9_2370"/>
<sequence>MGKLQEQLDKFQDNVGAAYQEIMDTLEYKYCWKCPMRSTSTNSHCREIHSMKVLQEALDQGIREKLGETGVSSVLLESLILRTTQKRFKKQGGSAREKTIIMDVSPQNLDLDPKTQLMVKINPRKIREGERIMIPCESIESSVLGVCALMMGFPFRVTVVERFFHKNNFWYVEVENEKIFPLESILGVLIKVIRKDQPEGS</sequence>
<evidence type="ECO:0000313" key="2">
    <source>
        <dbReference type="Proteomes" id="UP000029661"/>
    </source>
</evidence>
<dbReference type="KEGG" id="mfc:BRM9_2370"/>
<name>A0A089ZI65_METFO</name>
<evidence type="ECO:0000313" key="1">
    <source>
        <dbReference type="EMBL" id="AIS33170.1"/>
    </source>
</evidence>